<dbReference type="RefSeq" id="WP_114117388.1">
    <property type="nucleotide sequence ID" value="NZ_BMHU01000003.1"/>
</dbReference>
<dbReference type="OrthoDB" id="9774491at2"/>
<keyword evidence="1" id="KW-0547">Nucleotide-binding</keyword>
<evidence type="ECO:0000256" key="1">
    <source>
        <dbReference type="ARBA" id="ARBA00022741"/>
    </source>
</evidence>
<evidence type="ECO:0000256" key="2">
    <source>
        <dbReference type="ARBA" id="ARBA00022840"/>
    </source>
</evidence>
<evidence type="ECO:0000313" key="4">
    <source>
        <dbReference type="Proteomes" id="UP000253508"/>
    </source>
</evidence>
<gene>
    <name evidence="3" type="ORF">DTO57_06305</name>
</gene>
<keyword evidence="3" id="KW-0132">Cell division</keyword>
<accession>A0A367Y1M0</accession>
<dbReference type="SUPFAM" id="SSF52540">
    <property type="entry name" value="P-loop containing nucleoside triphosphate hydrolases"/>
    <property type="match status" value="1"/>
</dbReference>
<dbReference type="GO" id="GO:0051301">
    <property type="term" value="P:cell division"/>
    <property type="evidence" value="ECO:0007669"/>
    <property type="project" value="UniProtKB-KW"/>
</dbReference>
<sequence length="366" mass="39417">MDIQRIHDDAAAGGFALDAAQLRALDALADPSVGVYLSGPAGRGKSWLADAWFRHAPSPNKRRVHFHAFLDELHRAVFARQTALRSGGSPKNVASRSDERHFLATHRVVITSGPDSTRDVLAAAPVDPVGDAIADVVGDAALLVFDEFHLHDPADALLLTKLLQHAAARGTRVVATSNYSPDELLPDPVFHDMAEPAIRLIAETMRHVRLDGATDYRRVSSLPGGAGSAGDPLAGRGFAAGAWVADPPAGVPDGSETVRVRDRDFEVVSAQGELWITFDQLCSAATSAIEYLDWAERFGRWIVLDVPGFDGLVEAPRQRFVTAIDVLVDRDVEAVFVSPLTREEFAESAAGTRDAERLLSRLALLS</sequence>
<dbReference type="GO" id="GO:0032153">
    <property type="term" value="C:cell division site"/>
    <property type="evidence" value="ECO:0007669"/>
    <property type="project" value="TreeGrafter"/>
</dbReference>
<keyword evidence="4" id="KW-1185">Reference proteome</keyword>
<dbReference type="PANTHER" id="PTHR12169">
    <property type="entry name" value="ATPASE N2B"/>
    <property type="match status" value="1"/>
</dbReference>
<dbReference type="Pfam" id="PF03969">
    <property type="entry name" value="AFG1_ATPase"/>
    <property type="match status" value="1"/>
</dbReference>
<reference evidence="3 4" key="1">
    <citation type="submission" date="2018-07" db="EMBL/GenBank/DDBJ databases">
        <title>Microbacterium endoborsara sp. nov., a novel actinobacterium isolated from Borszczowia aralocaspica.</title>
        <authorList>
            <person name="An D."/>
        </authorList>
    </citation>
    <scope>NUCLEOTIDE SEQUENCE [LARGE SCALE GENOMIC DNA]</scope>
    <source>
        <strain evidence="3 4">C1.15228</strain>
    </source>
</reference>
<protein>
    <submittedName>
        <fullName evidence="3">Cell division protein ZapE</fullName>
    </submittedName>
</protein>
<dbReference type="GO" id="GO:0005524">
    <property type="term" value="F:ATP binding"/>
    <property type="evidence" value="ECO:0007669"/>
    <property type="project" value="UniProtKB-KW"/>
</dbReference>
<dbReference type="Proteomes" id="UP000253508">
    <property type="component" value="Unassembled WGS sequence"/>
</dbReference>
<keyword evidence="3" id="KW-0131">Cell cycle</keyword>
<dbReference type="Gene3D" id="3.40.50.300">
    <property type="entry name" value="P-loop containing nucleotide triphosphate hydrolases"/>
    <property type="match status" value="1"/>
</dbReference>
<comment type="caution">
    <text evidence="3">The sequence shown here is derived from an EMBL/GenBank/DDBJ whole genome shotgun (WGS) entry which is preliminary data.</text>
</comment>
<dbReference type="InterPro" id="IPR005654">
    <property type="entry name" value="ATPase_AFG1-like"/>
</dbReference>
<dbReference type="NCBIfam" id="NF040713">
    <property type="entry name" value="ZapE"/>
    <property type="match status" value="1"/>
</dbReference>
<proteinExistence type="predicted"/>
<keyword evidence="2" id="KW-0067">ATP-binding</keyword>
<dbReference type="GO" id="GO:0016887">
    <property type="term" value="F:ATP hydrolysis activity"/>
    <property type="evidence" value="ECO:0007669"/>
    <property type="project" value="InterPro"/>
</dbReference>
<dbReference type="PANTHER" id="PTHR12169:SF6">
    <property type="entry name" value="AFG1-LIKE ATPASE"/>
    <property type="match status" value="1"/>
</dbReference>
<organism evidence="3 4">
    <name type="scientific">Microbacterium sorbitolivorans</name>
    <dbReference type="NCBI Taxonomy" id="1867410"/>
    <lineage>
        <taxon>Bacteria</taxon>
        <taxon>Bacillati</taxon>
        <taxon>Actinomycetota</taxon>
        <taxon>Actinomycetes</taxon>
        <taxon>Micrococcales</taxon>
        <taxon>Microbacteriaceae</taxon>
        <taxon>Microbacterium</taxon>
    </lineage>
</organism>
<dbReference type="InterPro" id="IPR027417">
    <property type="entry name" value="P-loop_NTPase"/>
</dbReference>
<dbReference type="EMBL" id="QORO01000002">
    <property type="protein sequence ID" value="RCK59776.1"/>
    <property type="molecule type" value="Genomic_DNA"/>
</dbReference>
<evidence type="ECO:0000313" key="3">
    <source>
        <dbReference type="EMBL" id="RCK59776.1"/>
    </source>
</evidence>
<dbReference type="AlphaFoldDB" id="A0A367Y1M0"/>
<dbReference type="GO" id="GO:0005737">
    <property type="term" value="C:cytoplasm"/>
    <property type="evidence" value="ECO:0007669"/>
    <property type="project" value="TreeGrafter"/>
</dbReference>
<name>A0A367Y1M0_9MICO</name>